<dbReference type="AlphaFoldDB" id="A0AAU8DIM8"/>
<evidence type="ECO:0000256" key="1">
    <source>
        <dbReference type="ARBA" id="ARBA00022679"/>
    </source>
</evidence>
<organism evidence="4">
    <name type="scientific">Nakamurella sp. A5-74</name>
    <dbReference type="NCBI Taxonomy" id="3158264"/>
    <lineage>
        <taxon>Bacteria</taxon>
        <taxon>Bacillati</taxon>
        <taxon>Actinomycetota</taxon>
        <taxon>Actinomycetes</taxon>
        <taxon>Nakamurellales</taxon>
        <taxon>Nakamurellaceae</taxon>
        <taxon>Nakamurella</taxon>
    </lineage>
</organism>
<protein>
    <submittedName>
        <fullName evidence="4">GNAT family N-acetyltransferase</fullName>
        <ecNumber evidence="4">2.3.1.-</ecNumber>
    </submittedName>
</protein>
<sequence length="343" mass="37559">MSTPDASALPAELADAGLTGRPLQISDAEQIAQIQREMELREPADLHESVEEIIEELTSPMVDLPAASLGLFDGDQLIGYTGVSAMHDDTVFKAYLVGGVRTGWTRRGIGTQLVTIAQHQAVGWRDRVAPGLPGEFGLWAESQRGSLLALAESLGFETWRYFYRMQRDLEQDVQLESPPTDFDLRPYRPEDSEGVRAARNNSFADHWGSLHSSQERWTAHMTGAEAFRPELSFVATFTETSAPDDAQPGDVAAFVMSEEFAGETAARGFRTAYVALVGTVRAARGRGLASVLLGRQLQAARQAGFRYAELSVDSDSPTGAGRIYERSGFVELDRNRALGLRFT</sequence>
<dbReference type="EC" id="2.3.1.-" evidence="4"/>
<dbReference type="PANTHER" id="PTHR43877">
    <property type="entry name" value="AMINOALKYLPHOSPHONATE N-ACETYLTRANSFERASE-RELATED-RELATED"/>
    <property type="match status" value="1"/>
</dbReference>
<reference evidence="4" key="1">
    <citation type="submission" date="2024-05" db="EMBL/GenBank/DDBJ databases">
        <authorList>
            <person name="Cai S.Y."/>
            <person name="Jin L.M."/>
            <person name="Li H.R."/>
        </authorList>
    </citation>
    <scope>NUCLEOTIDE SEQUENCE</scope>
    <source>
        <strain evidence="4">A5-74</strain>
    </source>
</reference>
<accession>A0AAU8DIM8</accession>
<dbReference type="InterPro" id="IPR016181">
    <property type="entry name" value="Acyl_CoA_acyltransferase"/>
</dbReference>
<dbReference type="CDD" id="cd04301">
    <property type="entry name" value="NAT_SF"/>
    <property type="match status" value="1"/>
</dbReference>
<dbReference type="InterPro" id="IPR000182">
    <property type="entry name" value="GNAT_dom"/>
</dbReference>
<name>A0AAU8DIM8_9ACTN</name>
<dbReference type="PROSITE" id="PS51186">
    <property type="entry name" value="GNAT"/>
    <property type="match status" value="2"/>
</dbReference>
<dbReference type="InterPro" id="IPR050832">
    <property type="entry name" value="Bact_Acetyltransf"/>
</dbReference>
<feature type="domain" description="N-acetyltransferase" evidence="3">
    <location>
        <begin position="18"/>
        <end position="170"/>
    </location>
</feature>
<dbReference type="EMBL" id="CP159218">
    <property type="protein sequence ID" value="XCG61958.1"/>
    <property type="molecule type" value="Genomic_DNA"/>
</dbReference>
<dbReference type="Pfam" id="PF00583">
    <property type="entry name" value="Acetyltransf_1"/>
    <property type="match status" value="1"/>
</dbReference>
<keyword evidence="2 4" id="KW-0012">Acyltransferase</keyword>
<keyword evidence="1 4" id="KW-0808">Transferase</keyword>
<feature type="domain" description="N-acetyltransferase" evidence="3">
    <location>
        <begin position="182"/>
        <end position="343"/>
    </location>
</feature>
<evidence type="ECO:0000256" key="2">
    <source>
        <dbReference type="ARBA" id="ARBA00023315"/>
    </source>
</evidence>
<dbReference type="RefSeq" id="WP_353647574.1">
    <property type="nucleotide sequence ID" value="NZ_CP159218.1"/>
</dbReference>
<dbReference type="Gene3D" id="3.40.630.30">
    <property type="match status" value="1"/>
</dbReference>
<evidence type="ECO:0000313" key="4">
    <source>
        <dbReference type="EMBL" id="XCG61958.1"/>
    </source>
</evidence>
<evidence type="ECO:0000259" key="3">
    <source>
        <dbReference type="PROSITE" id="PS51186"/>
    </source>
</evidence>
<dbReference type="GO" id="GO:0016747">
    <property type="term" value="F:acyltransferase activity, transferring groups other than amino-acyl groups"/>
    <property type="evidence" value="ECO:0007669"/>
    <property type="project" value="InterPro"/>
</dbReference>
<proteinExistence type="predicted"/>
<dbReference type="SUPFAM" id="SSF55729">
    <property type="entry name" value="Acyl-CoA N-acyltransferases (Nat)"/>
    <property type="match status" value="2"/>
</dbReference>
<gene>
    <name evidence="4" type="ORF">ABLG96_11740</name>
</gene>